<sequence length="849" mass="93584">MSRRRSPCAVLGPLSCLSVAIQKSRVATTNNILGTMAPHLRSSSRATSNNSRPSTPTATLPSTEFTFGDSSRPRKQRRTGRNSRVGVESLDDSREATTEPQPLSISDIPRLLLEKNEQANQRRASGRISIDQLIASSDWNEPALREAQPSYKDYTWSNAWYGQNVALSTMRPLGQLPSAADKRKAGLKTPKPIKEAKENNNNINKKVPKKGASQDNSTSANGLPSNVSSDPASLPSFTSSEYDVDKIRSVVQTAIRVADEAGNRAVSQGLRRLWDQGATDSFVLSVLDSVMRKNPDAEQKAAFKTVMRHSYKQILSSAENVEAEPISRSLSTTSTSSLSSTKSANLRSGKVTVPGTETGMGAVTRGRKRARDSEVLPAAVSNVDDVSGQKRHIDEVYDEEEEEDVASVAKRTRRDNFPAITKQSQIRSSLSRDSPVGSTAYRTRNRVSKSGIEQASGEAAASSQDESLDNNDYCRQCQRSGSLLCCDGCVNSYHFSCLEPPLDPAHLPEGQWFCPSCQMRNSFGSLVKNIAEGEQDFQLPVHIREYYQGVQTGKGGVYQQVVANLRSGTHGRGRREGKAEQEYLTRLFDAKGKLIVCIACGLTSNGTRPMIQCDFCPCWWHIDCTDPPLPGAPRQQYPSDKTYHNWMCPNHIDHELYVVNTENGAYTGKSRIRRPRHPRVIDIDVLPEDDEVEELQETESQGIVYRVSENGLKLNFLERVKRENLEARIHASGAAQYRDYACRKLDDLVERATAFYEKSAPEPSPNTEAQSSILTSRSPADREAIANLVAFATENRDAQDVPSDKINYLIDALLAGSPDGAPHASTELESLEALKELINRRIGTLQSSK</sequence>
<dbReference type="GO" id="GO:0032221">
    <property type="term" value="C:Rpd3S complex"/>
    <property type="evidence" value="ECO:0007669"/>
    <property type="project" value="TreeGrafter"/>
</dbReference>
<evidence type="ECO:0000256" key="5">
    <source>
        <dbReference type="SAM" id="MobiDB-lite"/>
    </source>
</evidence>
<feature type="compositionally biased region" description="Low complexity" evidence="5">
    <location>
        <begin position="327"/>
        <end position="343"/>
    </location>
</feature>
<dbReference type="SMART" id="SM00249">
    <property type="entry name" value="PHD"/>
    <property type="match status" value="2"/>
</dbReference>
<feature type="compositionally biased region" description="Low complexity" evidence="5">
    <location>
        <begin position="41"/>
        <end position="55"/>
    </location>
</feature>
<keyword evidence="3" id="KW-0862">Zinc</keyword>
<evidence type="ECO:0000256" key="2">
    <source>
        <dbReference type="ARBA" id="ARBA00022771"/>
    </source>
</evidence>
<dbReference type="RefSeq" id="XP_020117763.1">
    <property type="nucleotide sequence ID" value="XM_020261874.1"/>
</dbReference>
<feature type="domain" description="PHD-type" evidence="6">
    <location>
        <begin position="471"/>
        <end position="520"/>
    </location>
</feature>
<dbReference type="PROSITE" id="PS50016">
    <property type="entry name" value="ZF_PHD_2"/>
    <property type="match status" value="1"/>
</dbReference>
<evidence type="ECO:0000256" key="4">
    <source>
        <dbReference type="PROSITE-ProRule" id="PRU00146"/>
    </source>
</evidence>
<feature type="region of interest" description="Disordered" evidence="5">
    <location>
        <begin position="180"/>
        <end position="235"/>
    </location>
</feature>
<dbReference type="EMBL" id="LFMY01000011">
    <property type="protein sequence ID" value="OKL57642.1"/>
    <property type="molecule type" value="Genomic_DNA"/>
</dbReference>
<dbReference type="STRING" id="1441469.A0A225AA06"/>
<dbReference type="InterPro" id="IPR011011">
    <property type="entry name" value="Znf_FYVE_PHD"/>
</dbReference>
<protein>
    <recommendedName>
        <fullName evidence="6">PHD-type domain-containing protein</fullName>
    </recommendedName>
</protein>
<evidence type="ECO:0000256" key="3">
    <source>
        <dbReference type="ARBA" id="ARBA00022833"/>
    </source>
</evidence>
<evidence type="ECO:0000259" key="6">
    <source>
        <dbReference type="PROSITE" id="PS50016"/>
    </source>
</evidence>
<dbReference type="AlphaFoldDB" id="A0A225AA06"/>
<dbReference type="CDD" id="cd15534">
    <property type="entry name" value="PHD2_PHF12_Rco1"/>
    <property type="match status" value="1"/>
</dbReference>
<feature type="compositionally biased region" description="Polar residues" evidence="5">
    <location>
        <begin position="56"/>
        <end position="69"/>
    </location>
</feature>
<dbReference type="InterPro" id="IPR001965">
    <property type="entry name" value="Znf_PHD"/>
</dbReference>
<dbReference type="GeneID" id="31006739"/>
<feature type="region of interest" description="Disordered" evidence="5">
    <location>
        <begin position="416"/>
        <end position="469"/>
    </location>
</feature>
<dbReference type="PANTHER" id="PTHR47636">
    <property type="entry name" value="TRANSCRIPTIONAL REGULATORY PROTEIN RCO1"/>
    <property type="match status" value="1"/>
</dbReference>
<organism evidence="7 8">
    <name type="scientific">Talaromyces atroroseus</name>
    <dbReference type="NCBI Taxonomy" id="1441469"/>
    <lineage>
        <taxon>Eukaryota</taxon>
        <taxon>Fungi</taxon>
        <taxon>Dikarya</taxon>
        <taxon>Ascomycota</taxon>
        <taxon>Pezizomycotina</taxon>
        <taxon>Eurotiomycetes</taxon>
        <taxon>Eurotiomycetidae</taxon>
        <taxon>Eurotiales</taxon>
        <taxon>Trichocomaceae</taxon>
        <taxon>Talaromyces</taxon>
        <taxon>Talaromyces sect. Trachyspermi</taxon>
    </lineage>
</organism>
<feature type="compositionally biased region" description="Polar residues" evidence="5">
    <location>
        <begin position="213"/>
        <end position="235"/>
    </location>
</feature>
<proteinExistence type="predicted"/>
<dbReference type="InterPro" id="IPR052819">
    <property type="entry name" value="Chromatin_regulatory_protein"/>
</dbReference>
<feature type="region of interest" description="Disordered" evidence="5">
    <location>
        <begin position="322"/>
        <end position="372"/>
    </location>
</feature>
<name>A0A225AA06_TALAT</name>
<evidence type="ECO:0000313" key="7">
    <source>
        <dbReference type="EMBL" id="OKL57642.1"/>
    </source>
</evidence>
<dbReference type="PANTHER" id="PTHR47636:SF1">
    <property type="entry name" value="TRANSCRIPTIONAL REGULATORY PROTEIN RCO1"/>
    <property type="match status" value="1"/>
</dbReference>
<evidence type="ECO:0000256" key="1">
    <source>
        <dbReference type="ARBA" id="ARBA00022723"/>
    </source>
</evidence>
<gene>
    <name evidence="7" type="ORF">UA08_06983</name>
</gene>
<dbReference type="Proteomes" id="UP000214365">
    <property type="component" value="Unassembled WGS sequence"/>
</dbReference>
<comment type="caution">
    <text evidence="7">The sequence shown here is derived from an EMBL/GenBank/DDBJ whole genome shotgun (WGS) entry which is preliminary data.</text>
</comment>
<dbReference type="GO" id="GO:0006357">
    <property type="term" value="P:regulation of transcription by RNA polymerase II"/>
    <property type="evidence" value="ECO:0007669"/>
    <property type="project" value="TreeGrafter"/>
</dbReference>
<feature type="compositionally biased region" description="Polar residues" evidence="5">
    <location>
        <begin position="421"/>
        <end position="442"/>
    </location>
</feature>
<dbReference type="SUPFAM" id="SSF57903">
    <property type="entry name" value="FYVE/PHD zinc finger"/>
    <property type="match status" value="2"/>
</dbReference>
<accession>A0A225AA06</accession>
<reference evidence="7 8" key="1">
    <citation type="submission" date="2015-06" db="EMBL/GenBank/DDBJ databases">
        <title>Talaromyces atroroseus IBT 11181 draft genome.</title>
        <authorList>
            <person name="Rasmussen K.B."/>
            <person name="Rasmussen S."/>
            <person name="Petersen B."/>
            <person name="Sicheritz-Ponten T."/>
            <person name="Mortensen U.H."/>
            <person name="Thrane U."/>
        </authorList>
    </citation>
    <scope>NUCLEOTIDE SEQUENCE [LARGE SCALE GENOMIC DNA]</scope>
    <source>
        <strain evidence="7 8">IBT 11181</strain>
    </source>
</reference>
<feature type="compositionally biased region" description="Polar residues" evidence="5">
    <location>
        <begin position="765"/>
        <end position="777"/>
    </location>
</feature>
<dbReference type="CDD" id="cd15535">
    <property type="entry name" value="PHD1_Rco1"/>
    <property type="match status" value="1"/>
</dbReference>
<feature type="region of interest" description="Disordered" evidence="5">
    <location>
        <begin position="756"/>
        <end position="777"/>
    </location>
</feature>
<keyword evidence="1" id="KW-0479">Metal-binding</keyword>
<dbReference type="Pfam" id="PF00628">
    <property type="entry name" value="PHD"/>
    <property type="match status" value="2"/>
</dbReference>
<dbReference type="InterPro" id="IPR013083">
    <property type="entry name" value="Znf_RING/FYVE/PHD"/>
</dbReference>
<dbReference type="InterPro" id="IPR019787">
    <property type="entry name" value="Znf_PHD-finger"/>
</dbReference>
<feature type="compositionally biased region" description="Low complexity" evidence="5">
    <location>
        <begin position="450"/>
        <end position="464"/>
    </location>
</feature>
<dbReference type="Gene3D" id="3.30.40.10">
    <property type="entry name" value="Zinc/RING finger domain, C3HC4 (zinc finger)"/>
    <property type="match status" value="2"/>
</dbReference>
<evidence type="ECO:0000313" key="8">
    <source>
        <dbReference type="Proteomes" id="UP000214365"/>
    </source>
</evidence>
<dbReference type="InterPro" id="IPR019786">
    <property type="entry name" value="Zinc_finger_PHD-type_CS"/>
</dbReference>
<dbReference type="OrthoDB" id="5876363at2759"/>
<feature type="region of interest" description="Disordered" evidence="5">
    <location>
        <begin position="37"/>
        <end position="105"/>
    </location>
</feature>
<dbReference type="FunFam" id="3.30.40.10:FF:000748">
    <property type="entry name" value="PHD finger domain protein, putative"/>
    <property type="match status" value="1"/>
</dbReference>
<dbReference type="GO" id="GO:0008270">
    <property type="term" value="F:zinc ion binding"/>
    <property type="evidence" value="ECO:0007669"/>
    <property type="project" value="UniProtKB-KW"/>
</dbReference>
<dbReference type="PROSITE" id="PS01359">
    <property type="entry name" value="ZF_PHD_1"/>
    <property type="match status" value="1"/>
</dbReference>
<keyword evidence="8" id="KW-1185">Reference proteome</keyword>
<keyword evidence="2 4" id="KW-0863">Zinc-finger</keyword>